<gene>
    <name evidence="1" type="ORF">JD108_07545</name>
    <name evidence="2" type="ORF">KDJ56_07225</name>
</gene>
<dbReference type="Proteomes" id="UP000595847">
    <property type="component" value="Chromosome"/>
</dbReference>
<protein>
    <submittedName>
        <fullName evidence="1">Phage tail assembly protein</fullName>
    </submittedName>
</protein>
<sequence length="100" mass="10944">MEIKLNKPIEKDGQKIEVINLNMEGFTGKDVVDIERQVRLSGDLTNPNPIFSQYGFAVAAAKMSGLIVDDILSLDAADFLLVTTKVSHFLYSTVLTAEIG</sequence>
<dbReference type="Pfam" id="PF10109">
    <property type="entry name" value="Phage_TAC_7"/>
    <property type="match status" value="1"/>
</dbReference>
<reference evidence="2" key="2">
    <citation type="submission" date="2021-04" db="EMBL/GenBank/DDBJ databases">
        <title>Brevibacillus composti FJAT-54423, complete genome.</title>
        <authorList>
            <person name="Tang R."/>
        </authorList>
    </citation>
    <scope>NUCLEOTIDE SEQUENCE</scope>
    <source>
        <strain evidence="2">FJAT-54424</strain>
    </source>
</reference>
<organism evidence="1 3">
    <name type="scientific">Brevibacillus composti</name>
    <dbReference type="NCBI Taxonomy" id="2796470"/>
    <lineage>
        <taxon>Bacteria</taxon>
        <taxon>Bacillati</taxon>
        <taxon>Bacillota</taxon>
        <taxon>Bacilli</taxon>
        <taxon>Bacillales</taxon>
        <taxon>Paenibacillaceae</taxon>
        <taxon>Brevibacillus</taxon>
    </lineage>
</organism>
<dbReference type="RefSeq" id="WP_198829236.1">
    <property type="nucleotide sequence ID" value="NZ_CP066308.1"/>
</dbReference>
<dbReference type="Proteomes" id="UP000677234">
    <property type="component" value="Chromosome"/>
</dbReference>
<evidence type="ECO:0000313" key="2">
    <source>
        <dbReference type="EMBL" id="QUO42748.1"/>
    </source>
</evidence>
<dbReference type="EMBL" id="CP073708">
    <property type="protein sequence ID" value="QUO42748.1"/>
    <property type="molecule type" value="Genomic_DNA"/>
</dbReference>
<name>A0A7T5JQ05_9BACL</name>
<dbReference type="KEGG" id="bcop:JD108_07545"/>
<accession>A0A7T5JQ05</accession>
<dbReference type="InterPro" id="IPR019289">
    <property type="entry name" value="Phage_tail_E/E"/>
</dbReference>
<keyword evidence="4" id="KW-1185">Reference proteome</keyword>
<proteinExistence type="predicted"/>
<evidence type="ECO:0000313" key="1">
    <source>
        <dbReference type="EMBL" id="QQE75722.1"/>
    </source>
</evidence>
<dbReference type="AlphaFoldDB" id="A0A7T5JQ05"/>
<reference evidence="1 3" key="1">
    <citation type="submission" date="2020-12" db="EMBL/GenBank/DDBJ databases">
        <title>strain FJAT-54423T represents a novel species of the genus Brevibacillus.</title>
        <authorList>
            <person name="Tang R."/>
        </authorList>
    </citation>
    <scope>NUCLEOTIDE SEQUENCE [LARGE SCALE GENOMIC DNA]</scope>
    <source>
        <strain evidence="1 3">FJAT-54423</strain>
    </source>
</reference>
<evidence type="ECO:0000313" key="4">
    <source>
        <dbReference type="Proteomes" id="UP000677234"/>
    </source>
</evidence>
<dbReference type="EMBL" id="CP066308">
    <property type="protein sequence ID" value="QQE75722.1"/>
    <property type="molecule type" value="Genomic_DNA"/>
</dbReference>
<evidence type="ECO:0000313" key="3">
    <source>
        <dbReference type="Proteomes" id="UP000595847"/>
    </source>
</evidence>